<dbReference type="PANTHER" id="PTHR10000">
    <property type="entry name" value="PHOSPHOSERINE PHOSPHATASE"/>
    <property type="match status" value="1"/>
</dbReference>
<sequence length="274" mass="29951">MNQYQLIALDMDGTLLNSKKEISPGCKAAIEKALAAGKDVVLSTGRCRPELTEFRELIPGLRYVNCTSGAMVYDFQEQRVIYSNTMDIPTVKEIFLLARKEEAMLHILDEKSIEQTNQLAHIELYGMGPYKELHARTVEAHDDLYGFYMANPWPIEKINLYHKSPESRDRTKERILAAGLPVEMVHAESSSLELTATGVDKGVGLTKLCEALGIPVSASIAVGDADNDLSVLRTAGLAVAMGNALDSVKAVSDVTVADCDHDGCAEAIYKYLLG</sequence>
<dbReference type="NCBIfam" id="TIGR01484">
    <property type="entry name" value="HAD-SF-IIB"/>
    <property type="match status" value="1"/>
</dbReference>
<dbReference type="Proteomes" id="UP001652461">
    <property type="component" value="Unassembled WGS sequence"/>
</dbReference>
<protein>
    <submittedName>
        <fullName evidence="1">Cof-type HAD-IIB family hydrolase</fullName>
    </submittedName>
</protein>
<dbReference type="GO" id="GO:0016787">
    <property type="term" value="F:hydrolase activity"/>
    <property type="evidence" value="ECO:0007669"/>
    <property type="project" value="UniProtKB-KW"/>
</dbReference>
<dbReference type="InterPro" id="IPR006379">
    <property type="entry name" value="HAD-SF_hydro_IIB"/>
</dbReference>
<dbReference type="PROSITE" id="PS01228">
    <property type="entry name" value="COF_1"/>
    <property type="match status" value="1"/>
</dbReference>
<dbReference type="NCBIfam" id="TIGR00099">
    <property type="entry name" value="Cof-subfamily"/>
    <property type="match status" value="1"/>
</dbReference>
<dbReference type="PRINTS" id="PR00119">
    <property type="entry name" value="CATATPASE"/>
</dbReference>
<organism evidence="1 2">
    <name type="scientific">Laedolimicola ammoniilytica</name>
    <dbReference type="NCBI Taxonomy" id="2981771"/>
    <lineage>
        <taxon>Bacteria</taxon>
        <taxon>Bacillati</taxon>
        <taxon>Bacillota</taxon>
        <taxon>Clostridia</taxon>
        <taxon>Lachnospirales</taxon>
        <taxon>Lachnospiraceae</taxon>
        <taxon>Laedolimicola</taxon>
    </lineage>
</organism>
<name>A0ABT2RYW9_9FIRM</name>
<evidence type="ECO:0000313" key="2">
    <source>
        <dbReference type="Proteomes" id="UP001652461"/>
    </source>
</evidence>
<dbReference type="SFLD" id="SFLDS00003">
    <property type="entry name" value="Haloacid_Dehalogenase"/>
    <property type="match status" value="1"/>
</dbReference>
<accession>A0ABT2RYW9</accession>
<dbReference type="InterPro" id="IPR023214">
    <property type="entry name" value="HAD_sf"/>
</dbReference>
<dbReference type="Gene3D" id="3.30.1240.10">
    <property type="match status" value="1"/>
</dbReference>
<dbReference type="InterPro" id="IPR036412">
    <property type="entry name" value="HAD-like_sf"/>
</dbReference>
<reference evidence="1 2" key="1">
    <citation type="journal article" date="2021" name="ISME Commun">
        <title>Automated analysis of genomic sequences facilitates high-throughput and comprehensive description of bacteria.</title>
        <authorList>
            <person name="Hitch T.C.A."/>
        </authorList>
    </citation>
    <scope>NUCLEOTIDE SEQUENCE [LARGE SCALE GENOMIC DNA]</scope>
    <source>
        <strain evidence="1 2">Sanger_04</strain>
    </source>
</reference>
<evidence type="ECO:0000313" key="1">
    <source>
        <dbReference type="EMBL" id="MCU6697491.1"/>
    </source>
</evidence>
<keyword evidence="2" id="KW-1185">Reference proteome</keyword>
<dbReference type="InterPro" id="IPR000150">
    <property type="entry name" value="Cof"/>
</dbReference>
<dbReference type="SFLD" id="SFLDG01140">
    <property type="entry name" value="C2.B:_Phosphomannomutase_and_P"/>
    <property type="match status" value="1"/>
</dbReference>
<keyword evidence="1" id="KW-0378">Hydrolase</keyword>
<gene>
    <name evidence="1" type="ORF">OCV63_11415</name>
</gene>
<dbReference type="Gene3D" id="3.40.50.1000">
    <property type="entry name" value="HAD superfamily/HAD-like"/>
    <property type="match status" value="1"/>
</dbReference>
<dbReference type="Pfam" id="PF08282">
    <property type="entry name" value="Hydrolase_3"/>
    <property type="match status" value="1"/>
</dbReference>
<dbReference type="RefSeq" id="WP_158363962.1">
    <property type="nucleotide sequence ID" value="NZ_JAOQKC010000015.1"/>
</dbReference>
<comment type="caution">
    <text evidence="1">The sequence shown here is derived from an EMBL/GenBank/DDBJ whole genome shotgun (WGS) entry which is preliminary data.</text>
</comment>
<dbReference type="SUPFAM" id="SSF56784">
    <property type="entry name" value="HAD-like"/>
    <property type="match status" value="1"/>
</dbReference>
<dbReference type="PANTHER" id="PTHR10000:SF8">
    <property type="entry name" value="HAD SUPERFAMILY HYDROLASE-LIKE, TYPE 3"/>
    <property type="match status" value="1"/>
</dbReference>
<dbReference type="EMBL" id="JAOQKC010000015">
    <property type="protein sequence ID" value="MCU6697491.1"/>
    <property type="molecule type" value="Genomic_DNA"/>
</dbReference>
<proteinExistence type="predicted"/>